<keyword evidence="2" id="KW-0819">tRNA processing</keyword>
<evidence type="ECO:0000313" key="5">
    <source>
        <dbReference type="Proteomes" id="UP000298416"/>
    </source>
</evidence>
<comment type="similarity">
    <text evidence="1">Belongs to the SEN54 family.</text>
</comment>
<keyword evidence="5" id="KW-1185">Reference proteome</keyword>
<dbReference type="InterPro" id="IPR024336">
    <property type="entry name" value="tRNA_splic_suSen54_N"/>
</dbReference>
<dbReference type="GO" id="GO:0000214">
    <property type="term" value="C:tRNA-intron endonuclease complex"/>
    <property type="evidence" value="ECO:0007669"/>
    <property type="project" value="TreeGrafter"/>
</dbReference>
<evidence type="ECO:0000256" key="1">
    <source>
        <dbReference type="ARBA" id="ARBA00005736"/>
    </source>
</evidence>
<dbReference type="Pfam" id="PF12928">
    <property type="entry name" value="tRNA_int_end_N2"/>
    <property type="match status" value="1"/>
</dbReference>
<dbReference type="GO" id="GO:0000379">
    <property type="term" value="P:tRNA-type intron splice site recognition and cleavage"/>
    <property type="evidence" value="ECO:0007669"/>
    <property type="project" value="TreeGrafter"/>
</dbReference>
<feature type="domain" description="tRNA-splicing endonuclease subunit Sen54 N-terminal" evidence="3">
    <location>
        <begin position="43"/>
        <end position="103"/>
    </location>
</feature>
<protein>
    <recommendedName>
        <fullName evidence="3">tRNA-splicing endonuclease subunit Sen54 N-terminal domain-containing protein</fullName>
    </recommendedName>
</protein>
<dbReference type="AlphaFoldDB" id="A0A8X8YC71"/>
<gene>
    <name evidence="4" type="ORF">SASPL_112965</name>
</gene>
<name>A0A8X8YC71_SALSN</name>
<dbReference type="Proteomes" id="UP000298416">
    <property type="component" value="Unassembled WGS sequence"/>
</dbReference>
<dbReference type="EMBL" id="PNBA02000004">
    <property type="protein sequence ID" value="KAG6428709.1"/>
    <property type="molecule type" value="Genomic_DNA"/>
</dbReference>
<proteinExistence type="inferred from homology"/>
<reference evidence="4" key="2">
    <citation type="submission" date="2020-08" db="EMBL/GenBank/DDBJ databases">
        <title>Plant Genome Project.</title>
        <authorList>
            <person name="Zhang R.-G."/>
        </authorList>
    </citation>
    <scope>NUCLEOTIDE SEQUENCE</scope>
    <source>
        <strain evidence="4">Huo1</strain>
        <tissue evidence="4">Leaf</tissue>
    </source>
</reference>
<reference evidence="4" key="1">
    <citation type="submission" date="2018-01" db="EMBL/GenBank/DDBJ databases">
        <authorList>
            <person name="Mao J.F."/>
        </authorList>
    </citation>
    <scope>NUCLEOTIDE SEQUENCE</scope>
    <source>
        <strain evidence="4">Huo1</strain>
        <tissue evidence="4">Leaf</tissue>
    </source>
</reference>
<dbReference type="OrthoDB" id="408683at2759"/>
<organism evidence="4">
    <name type="scientific">Salvia splendens</name>
    <name type="common">Scarlet sage</name>
    <dbReference type="NCBI Taxonomy" id="180675"/>
    <lineage>
        <taxon>Eukaryota</taxon>
        <taxon>Viridiplantae</taxon>
        <taxon>Streptophyta</taxon>
        <taxon>Embryophyta</taxon>
        <taxon>Tracheophyta</taxon>
        <taxon>Spermatophyta</taxon>
        <taxon>Magnoliopsida</taxon>
        <taxon>eudicotyledons</taxon>
        <taxon>Gunneridae</taxon>
        <taxon>Pentapetalae</taxon>
        <taxon>asterids</taxon>
        <taxon>lamiids</taxon>
        <taxon>Lamiales</taxon>
        <taxon>Lamiaceae</taxon>
        <taxon>Nepetoideae</taxon>
        <taxon>Mentheae</taxon>
        <taxon>Salviinae</taxon>
        <taxon>Salvia</taxon>
        <taxon>Salvia subgen. Calosphace</taxon>
        <taxon>core Calosphace</taxon>
    </lineage>
</organism>
<dbReference type="PANTHER" id="PTHR21027:SF1">
    <property type="entry name" value="TRNA-SPLICING ENDONUCLEASE SUBUNIT SEN54"/>
    <property type="match status" value="1"/>
</dbReference>
<evidence type="ECO:0000259" key="3">
    <source>
        <dbReference type="Pfam" id="PF12928"/>
    </source>
</evidence>
<comment type="caution">
    <text evidence="4">The sequence shown here is derived from an EMBL/GenBank/DDBJ whole genome shotgun (WGS) entry which is preliminary data.</text>
</comment>
<accession>A0A8X8YC71</accession>
<sequence>MMETDASQSFRSDDGVYDCDSGSEGFVEDSLDDELCFASGDFPKLQFRKERSKVRWIEELGMAEVLEKKGKMWITTGISRNGKTYCSIEETLYLAEIGALDVLNVDDTPLPLSDLYAKLAEDREKYGCSWESFEVYRYLKSLGYIVGRHGVAWSMKNVKNKTNADDSVGESCSIIDKGNVDYTFITDMFGNMHLGGTRPIFDVFPPNSKFRKSSSGDPSFMLCRTSGHPPSRQEIEDIETCCGRIPLKLYVVEHGRVSFLSFTKVELPALP</sequence>
<evidence type="ECO:0000313" key="4">
    <source>
        <dbReference type="EMBL" id="KAG6428709.1"/>
    </source>
</evidence>
<evidence type="ECO:0000256" key="2">
    <source>
        <dbReference type="ARBA" id="ARBA00022694"/>
    </source>
</evidence>
<dbReference type="InterPro" id="IPR024337">
    <property type="entry name" value="tRNA_splic_suSen54"/>
</dbReference>
<dbReference type="PANTHER" id="PTHR21027">
    <property type="entry name" value="TRNA-SPLICING ENDONUCLEASE SUBUNIT SEN54"/>
    <property type="match status" value="1"/>
</dbReference>